<organism evidence="9 10">
    <name type="scientific">Maudiozyma saulgeensis</name>
    <dbReference type="NCBI Taxonomy" id="1789683"/>
    <lineage>
        <taxon>Eukaryota</taxon>
        <taxon>Fungi</taxon>
        <taxon>Dikarya</taxon>
        <taxon>Ascomycota</taxon>
        <taxon>Saccharomycotina</taxon>
        <taxon>Saccharomycetes</taxon>
        <taxon>Saccharomycetales</taxon>
        <taxon>Saccharomycetaceae</taxon>
        <taxon>Maudiozyma</taxon>
    </lineage>
</organism>
<dbReference type="PANTHER" id="PTHR11774">
    <property type="entry name" value="GERANYLGERANYL TRANSFERASE TYPE BETA SUBUNIT"/>
    <property type="match status" value="1"/>
</dbReference>
<evidence type="ECO:0000313" key="9">
    <source>
        <dbReference type="EMBL" id="SMN19233.1"/>
    </source>
</evidence>
<evidence type="ECO:0000256" key="6">
    <source>
        <dbReference type="ARBA" id="ARBA00022737"/>
    </source>
</evidence>
<dbReference type="GO" id="GO:0004662">
    <property type="term" value="F:CAAX-protein geranylgeranyltransferase activity"/>
    <property type="evidence" value="ECO:0007669"/>
    <property type="project" value="TreeGrafter"/>
</dbReference>
<sequence>MSTFTELNLQKHIRFLKRHLSLLPASHQHFDVNLLAIVFYALESLSALGQDIETAYCDNLKWIRNNYVSETIGDEKISGFVGGQTLNIPDTITLSLPNTLFGLLTLILLNDKEFFDKIVDIESICRFVSSCQLKENGAFVSVLDYKSGSPSVVDSHDLRFSYIAVTILYILGCRKEEDFAKYIDVRSLVSYIMSQSCSSGGFGAYGEPHAGYTSCAVSALKLLNKLDLIQKSQKERTIDWLLERQVSNEGFMGVQDISNECYDEEDHGGFQGRENKYADTCYAFWCLNSLSILEPNYKKLCNTELVKKYLLDRTQDVLTGGFMKNDEEDADLYHTCLGITTLKLIEGECNGLLCIPSHAARKFNL</sequence>
<dbReference type="Gene3D" id="1.50.10.20">
    <property type="match status" value="1"/>
</dbReference>
<dbReference type="GO" id="GO:0005953">
    <property type="term" value="C:CAAX-protein geranylgeranyltransferase complex"/>
    <property type="evidence" value="ECO:0007669"/>
    <property type="project" value="TreeGrafter"/>
</dbReference>
<dbReference type="GO" id="GO:0046872">
    <property type="term" value="F:metal ion binding"/>
    <property type="evidence" value="ECO:0007669"/>
    <property type="project" value="UniProtKB-KW"/>
</dbReference>
<name>A0A1X7R0K7_9SACH</name>
<keyword evidence="3" id="KW-0637">Prenyltransferase</keyword>
<dbReference type="OrthoDB" id="24893at2759"/>
<keyword evidence="6" id="KW-0677">Repeat</keyword>
<evidence type="ECO:0000259" key="8">
    <source>
        <dbReference type="Pfam" id="PF00432"/>
    </source>
</evidence>
<evidence type="ECO:0000256" key="5">
    <source>
        <dbReference type="ARBA" id="ARBA00022723"/>
    </source>
</evidence>
<dbReference type="STRING" id="1789683.A0A1X7R0K7"/>
<dbReference type="InterPro" id="IPR045089">
    <property type="entry name" value="PGGT1B-like"/>
</dbReference>
<proteinExistence type="inferred from homology"/>
<evidence type="ECO:0000256" key="4">
    <source>
        <dbReference type="ARBA" id="ARBA00022679"/>
    </source>
</evidence>
<comment type="cofactor">
    <cofactor evidence="1">
        <name>Zn(2+)</name>
        <dbReference type="ChEBI" id="CHEBI:29105"/>
    </cofactor>
</comment>
<keyword evidence="10" id="KW-1185">Reference proteome</keyword>
<evidence type="ECO:0000256" key="2">
    <source>
        <dbReference type="ARBA" id="ARBA00010497"/>
    </source>
</evidence>
<feature type="domain" description="Prenyltransferase alpha-alpha toroid" evidence="8">
    <location>
        <begin position="7"/>
        <end position="348"/>
    </location>
</feature>
<dbReference type="SUPFAM" id="SSF48239">
    <property type="entry name" value="Terpenoid cyclases/Protein prenyltransferases"/>
    <property type="match status" value="1"/>
</dbReference>
<dbReference type="Pfam" id="PF00432">
    <property type="entry name" value="Prenyltrans"/>
    <property type="match status" value="1"/>
</dbReference>
<protein>
    <submittedName>
        <fullName evidence="9">Similar to Saccharomyces cerevisiae YGL155W CDC43 Beta subunit of geranylgeranyltransferase type I</fullName>
    </submittedName>
</protein>
<keyword evidence="5" id="KW-0479">Metal-binding</keyword>
<keyword evidence="4 9" id="KW-0808">Transferase</keyword>
<dbReference type="Proteomes" id="UP000196158">
    <property type="component" value="Unassembled WGS sequence"/>
</dbReference>
<reference evidence="9 10" key="1">
    <citation type="submission" date="2017-04" db="EMBL/GenBank/DDBJ databases">
        <authorList>
            <person name="Afonso C.L."/>
            <person name="Miller P.J."/>
            <person name="Scott M.A."/>
            <person name="Spackman E."/>
            <person name="Goraichik I."/>
            <person name="Dimitrov K.M."/>
            <person name="Suarez D.L."/>
            <person name="Swayne D.E."/>
        </authorList>
    </citation>
    <scope>NUCLEOTIDE SEQUENCE [LARGE SCALE GENOMIC DNA]</scope>
</reference>
<evidence type="ECO:0000313" key="10">
    <source>
        <dbReference type="Proteomes" id="UP000196158"/>
    </source>
</evidence>
<dbReference type="InterPro" id="IPR008930">
    <property type="entry name" value="Terpenoid_cyclase/PrenylTrfase"/>
</dbReference>
<comment type="similarity">
    <text evidence="2">Belongs to the protein prenyltransferase subunit beta family.</text>
</comment>
<dbReference type="InterPro" id="IPR001330">
    <property type="entry name" value="Prenyltrans"/>
</dbReference>
<dbReference type="EMBL" id="FXLY01000003">
    <property type="protein sequence ID" value="SMN19233.1"/>
    <property type="molecule type" value="Genomic_DNA"/>
</dbReference>
<evidence type="ECO:0000256" key="7">
    <source>
        <dbReference type="ARBA" id="ARBA00022833"/>
    </source>
</evidence>
<dbReference type="PANTHER" id="PTHR11774:SF4">
    <property type="entry name" value="GERANYLGERANYL TRANSFERASE TYPE-1 SUBUNIT BETA"/>
    <property type="match status" value="1"/>
</dbReference>
<evidence type="ECO:0000256" key="1">
    <source>
        <dbReference type="ARBA" id="ARBA00001947"/>
    </source>
</evidence>
<evidence type="ECO:0000256" key="3">
    <source>
        <dbReference type="ARBA" id="ARBA00022602"/>
    </source>
</evidence>
<accession>A0A1X7R0K7</accession>
<gene>
    <name evidence="9" type="ORF">KASA_0P04103G</name>
</gene>
<dbReference type="AlphaFoldDB" id="A0A1X7R0K7"/>
<keyword evidence="7" id="KW-0862">Zinc</keyword>